<accession>A0A4R4E4R6</accession>
<feature type="transmembrane region" description="Helical" evidence="7">
    <location>
        <begin position="158"/>
        <end position="178"/>
    </location>
</feature>
<dbReference type="EMBL" id="SKFH01000005">
    <property type="protein sequence ID" value="TCZ73710.1"/>
    <property type="molecule type" value="Genomic_DNA"/>
</dbReference>
<dbReference type="RefSeq" id="WP_131851115.1">
    <property type="nucleotide sequence ID" value="NZ_SKFH01000005.1"/>
</dbReference>
<comment type="similarity">
    <text evidence="2">Belongs to the complex I subunit 4 family.</text>
</comment>
<keyword evidence="4 7" id="KW-1133">Transmembrane helix</keyword>
<proteinExistence type="inferred from homology"/>
<feature type="transmembrane region" description="Helical" evidence="7">
    <location>
        <begin position="294"/>
        <end position="312"/>
    </location>
</feature>
<keyword evidence="3 6" id="KW-0812">Transmembrane</keyword>
<evidence type="ECO:0000256" key="7">
    <source>
        <dbReference type="SAM" id="Phobius"/>
    </source>
</evidence>
<protein>
    <submittedName>
        <fullName evidence="9">NADH-quinone oxidoreductase subunit M</fullName>
    </submittedName>
</protein>
<evidence type="ECO:0000256" key="2">
    <source>
        <dbReference type="ARBA" id="ARBA00009025"/>
    </source>
</evidence>
<evidence type="ECO:0000313" key="10">
    <source>
        <dbReference type="Proteomes" id="UP000295164"/>
    </source>
</evidence>
<feature type="domain" description="NADH:quinone oxidoreductase/Mrp antiporter transmembrane" evidence="8">
    <location>
        <begin position="122"/>
        <end position="412"/>
    </location>
</feature>
<dbReference type="GO" id="GO:0008137">
    <property type="term" value="F:NADH dehydrogenase (ubiquinone) activity"/>
    <property type="evidence" value="ECO:0007669"/>
    <property type="project" value="InterPro"/>
</dbReference>
<dbReference type="GO" id="GO:0042773">
    <property type="term" value="P:ATP synthesis coupled electron transport"/>
    <property type="evidence" value="ECO:0007669"/>
    <property type="project" value="InterPro"/>
</dbReference>
<dbReference type="GO" id="GO:0012505">
    <property type="term" value="C:endomembrane system"/>
    <property type="evidence" value="ECO:0007669"/>
    <property type="project" value="UniProtKB-SubCell"/>
</dbReference>
<dbReference type="GO" id="GO:0048039">
    <property type="term" value="F:ubiquinone binding"/>
    <property type="evidence" value="ECO:0007669"/>
    <property type="project" value="TreeGrafter"/>
</dbReference>
<dbReference type="Pfam" id="PF00361">
    <property type="entry name" value="Proton_antipo_M"/>
    <property type="match status" value="1"/>
</dbReference>
<dbReference type="PANTHER" id="PTHR43507:SF1">
    <property type="entry name" value="NADH-UBIQUINONE OXIDOREDUCTASE CHAIN 4"/>
    <property type="match status" value="1"/>
</dbReference>
<dbReference type="GO" id="GO:0015990">
    <property type="term" value="P:electron transport coupled proton transport"/>
    <property type="evidence" value="ECO:0007669"/>
    <property type="project" value="TreeGrafter"/>
</dbReference>
<feature type="transmembrane region" description="Helical" evidence="7">
    <location>
        <begin position="28"/>
        <end position="46"/>
    </location>
</feature>
<feature type="transmembrane region" description="Helical" evidence="7">
    <location>
        <begin position="235"/>
        <end position="256"/>
    </location>
</feature>
<evidence type="ECO:0000256" key="3">
    <source>
        <dbReference type="ARBA" id="ARBA00022692"/>
    </source>
</evidence>
<comment type="subcellular location">
    <subcellularLocation>
        <location evidence="1">Endomembrane system</location>
        <topology evidence="1">Multi-pass membrane protein</topology>
    </subcellularLocation>
    <subcellularLocation>
        <location evidence="6">Membrane</location>
        <topology evidence="6">Multi-pass membrane protein</topology>
    </subcellularLocation>
</comment>
<feature type="transmembrane region" description="Helical" evidence="7">
    <location>
        <begin position="78"/>
        <end position="95"/>
    </location>
</feature>
<dbReference type="GO" id="GO:0003954">
    <property type="term" value="F:NADH dehydrogenase activity"/>
    <property type="evidence" value="ECO:0007669"/>
    <property type="project" value="TreeGrafter"/>
</dbReference>
<dbReference type="InterPro" id="IPR003918">
    <property type="entry name" value="NADH_UbQ_OxRdtase"/>
</dbReference>
<evidence type="ECO:0000256" key="6">
    <source>
        <dbReference type="RuleBase" id="RU000320"/>
    </source>
</evidence>
<dbReference type="NCBIfam" id="TIGR01972">
    <property type="entry name" value="NDH_I_M"/>
    <property type="match status" value="1"/>
</dbReference>
<gene>
    <name evidence="9" type="ORF">E0486_05355</name>
</gene>
<sequence>MTVLLLFLVPLIGGLVSFFLRDAKLARGWALLLSFAAMALSIKGFADVRNETVSDFTAPWLGSLGSSFSLSLDGLSGILTLLTGIAYPIILLATWKTDYRKANNFFGLLLLTQAGLMGVFTATDALLFYFFWELALIPVYFLCSGWGGERRIPVTFKFFIYTFTGSVIMLVALLYLYAQTPDSSFAMQSFYSLKLSNGTQGFIFWMLFVAFAVKMPIFPFHTWQPDTYEQSPTAVTMVLSGLMVKMGVFGVLRWVLPVVPNAAYIWGDVVMSLSVIGIIYASLLALQQDDLKRLVAYSSIAHIGLMGAAIFAETRTGLQGVLIQLFHHGVNIIGLWIVVELIERQFGTRKLSQLGGIAQKAPGLTILLVLVAFANVSLPLTNSFAGEFLMFNGIWSSGGTQYRVVFTVLATLSIILGAAYTLKMVQAVFFGAANEQTAVGYRLRPAETVSLLLVAALILWFGFYPQPLINATEPFVKGLLKVANYSNYIAR</sequence>
<evidence type="ECO:0000259" key="8">
    <source>
        <dbReference type="Pfam" id="PF00361"/>
    </source>
</evidence>
<feature type="transmembrane region" description="Helical" evidence="7">
    <location>
        <begin position="401"/>
        <end position="422"/>
    </location>
</feature>
<comment type="caution">
    <text evidence="9">The sequence shown here is derived from an EMBL/GenBank/DDBJ whole genome shotgun (WGS) entry which is preliminary data.</text>
</comment>
<dbReference type="AlphaFoldDB" id="A0A4R4E4R6"/>
<feature type="transmembrane region" description="Helical" evidence="7">
    <location>
        <begin position="102"/>
        <end position="120"/>
    </location>
</feature>
<dbReference type="GO" id="GO:0016020">
    <property type="term" value="C:membrane"/>
    <property type="evidence" value="ECO:0007669"/>
    <property type="project" value="UniProtKB-SubCell"/>
</dbReference>
<feature type="transmembrane region" description="Helical" evidence="7">
    <location>
        <begin position="318"/>
        <end position="342"/>
    </location>
</feature>
<feature type="transmembrane region" description="Helical" evidence="7">
    <location>
        <begin position="126"/>
        <end position="146"/>
    </location>
</feature>
<organism evidence="9 10">
    <name type="scientific">Flaviaesturariibacter aridisoli</name>
    <dbReference type="NCBI Taxonomy" id="2545761"/>
    <lineage>
        <taxon>Bacteria</taxon>
        <taxon>Pseudomonadati</taxon>
        <taxon>Bacteroidota</taxon>
        <taxon>Chitinophagia</taxon>
        <taxon>Chitinophagales</taxon>
        <taxon>Chitinophagaceae</taxon>
        <taxon>Flaviaestuariibacter</taxon>
    </lineage>
</organism>
<reference evidence="9 10" key="1">
    <citation type="submission" date="2019-03" db="EMBL/GenBank/DDBJ databases">
        <authorList>
            <person name="Kim M.K.M."/>
        </authorList>
    </citation>
    <scope>NUCLEOTIDE SEQUENCE [LARGE SCALE GENOMIC DNA]</scope>
    <source>
        <strain evidence="9 10">17J68-15</strain>
    </source>
</reference>
<dbReference type="Proteomes" id="UP000295164">
    <property type="component" value="Unassembled WGS sequence"/>
</dbReference>
<dbReference type="PRINTS" id="PR01437">
    <property type="entry name" value="NUOXDRDTASE4"/>
</dbReference>
<evidence type="ECO:0000256" key="5">
    <source>
        <dbReference type="ARBA" id="ARBA00023136"/>
    </source>
</evidence>
<evidence type="ECO:0000256" key="4">
    <source>
        <dbReference type="ARBA" id="ARBA00022989"/>
    </source>
</evidence>
<feature type="transmembrane region" description="Helical" evidence="7">
    <location>
        <begin position="363"/>
        <end position="381"/>
    </location>
</feature>
<keyword evidence="5 7" id="KW-0472">Membrane</keyword>
<keyword evidence="10" id="KW-1185">Reference proteome</keyword>
<dbReference type="OrthoDB" id="9811718at2"/>
<dbReference type="PANTHER" id="PTHR43507">
    <property type="entry name" value="NADH-UBIQUINONE OXIDOREDUCTASE CHAIN 4"/>
    <property type="match status" value="1"/>
</dbReference>
<feature type="transmembrane region" description="Helical" evidence="7">
    <location>
        <begin position="443"/>
        <end position="463"/>
    </location>
</feature>
<dbReference type="InterPro" id="IPR001750">
    <property type="entry name" value="ND/Mrp_TM"/>
</dbReference>
<name>A0A4R4E4R6_9BACT</name>
<evidence type="ECO:0000313" key="9">
    <source>
        <dbReference type="EMBL" id="TCZ73710.1"/>
    </source>
</evidence>
<feature type="transmembrane region" description="Helical" evidence="7">
    <location>
        <begin position="262"/>
        <end position="282"/>
    </location>
</feature>
<dbReference type="InterPro" id="IPR010227">
    <property type="entry name" value="NADH_Q_OxRdtase_chainM/4"/>
</dbReference>
<feature type="transmembrane region" description="Helical" evidence="7">
    <location>
        <begin position="202"/>
        <end position="223"/>
    </location>
</feature>
<evidence type="ECO:0000256" key="1">
    <source>
        <dbReference type="ARBA" id="ARBA00004127"/>
    </source>
</evidence>